<dbReference type="AlphaFoldDB" id="A0A812A1H9"/>
<protein>
    <submittedName>
        <fullName evidence="1">Uncharacterized protein</fullName>
    </submittedName>
</protein>
<reference evidence="1" key="1">
    <citation type="submission" date="2020-12" db="EMBL/GenBank/DDBJ databases">
        <authorList>
            <person name="Hahn C.J."/>
            <person name="Laso-Perez R."/>
            <person name="Vulcano F."/>
            <person name="Vaziourakis K.-M."/>
            <person name="Stokke R."/>
            <person name="Steen I.H."/>
            <person name="Teske A."/>
            <person name="Boetius A."/>
            <person name="Liebeke M."/>
            <person name="Amann R."/>
            <person name="Knittel K."/>
        </authorList>
    </citation>
    <scope>NUCLEOTIDE SEQUENCE</scope>
    <source>
        <strain evidence="1">Gfbio:c6db26ca-90af-429b-aeed-0e3e8aed0b5e:GoM-Arc1_AMV-AAA_792_C10</strain>
    </source>
</reference>
<accession>A0A812A1H9</accession>
<comment type="caution">
    <text evidence="1">The sequence shown here is derived from an EMBL/GenBank/DDBJ whole genome shotgun (WGS) entry which is preliminary data.</text>
</comment>
<proteinExistence type="predicted"/>
<gene>
    <name evidence="1" type="ORF">DNFNHJIP_00638</name>
</gene>
<dbReference type="Proteomes" id="UP000614580">
    <property type="component" value="Unassembled WGS sequence"/>
</dbReference>
<evidence type="ECO:0000313" key="1">
    <source>
        <dbReference type="EMBL" id="CAD7767231.1"/>
    </source>
</evidence>
<sequence>MFNLIPFAWFPEDDDRLLPGSPTLWPTPEDDISNLLMTANYMPPLSKTLNSKRASRLMSPPEIIHRTPAVELPTSFSRTWGDLWAILFNDLAPTAFPSNVLLRTQWLAGFDFLDSFDNCRGRKTRKPLDFRSNLHGLFQAPWIRPTIDVELR</sequence>
<evidence type="ECO:0000313" key="2">
    <source>
        <dbReference type="Proteomes" id="UP000614580"/>
    </source>
</evidence>
<organism evidence="1 2">
    <name type="scientific">Candidatus Argoarchaeum ethanivorans</name>
    <dbReference type="NCBI Taxonomy" id="2608793"/>
    <lineage>
        <taxon>Archaea</taxon>
        <taxon>Methanobacteriati</taxon>
        <taxon>Methanobacteriota</taxon>
        <taxon>Stenosarchaea group</taxon>
        <taxon>Methanomicrobia</taxon>
        <taxon>Methanosarcinales</taxon>
        <taxon>Methanosarcinales incertae sedis</taxon>
        <taxon>GOM Arc I cluster</taxon>
        <taxon>Candidatus Argoarchaeum</taxon>
    </lineage>
</organism>
<name>A0A812A1H9_9EURY</name>
<dbReference type="EMBL" id="CAJHZY010000092">
    <property type="protein sequence ID" value="CAD7767231.1"/>
    <property type="molecule type" value="Genomic_DNA"/>
</dbReference>